<reference evidence="1 2" key="1">
    <citation type="submission" date="2008-10" db="EMBL/GenBank/DDBJ databases">
        <title>Draft genome sequence of Providencia alcalifaciens (DSM 30120).</title>
        <authorList>
            <person name="Sudarsanam P."/>
            <person name="Ley R."/>
            <person name="Guruge J."/>
            <person name="Turnbaugh P.J."/>
            <person name="Mahowald M."/>
            <person name="Liep D."/>
            <person name="Gordon J."/>
        </authorList>
    </citation>
    <scope>NUCLEOTIDE SEQUENCE [LARGE SCALE GENOMIC DNA]</scope>
    <source>
        <strain evidence="1 2">DSM 30120</strain>
    </source>
</reference>
<gene>
    <name evidence="1" type="ORF">PROVALCAL_01153</name>
</gene>
<sequence length="107" mass="12437">MKNLSRYIKNIKYQHSTKIANWLVELSTYKAKRILKESEPIGVLVDNTVLSHATTHKTTWIHTGLKTIMLKLDIWLELQSIHQRLKLVNMMTLAISPACFLSNEQDF</sequence>
<organism evidence="1 2">
    <name type="scientific">Providencia alcalifaciens DSM 30120</name>
    <dbReference type="NCBI Taxonomy" id="520999"/>
    <lineage>
        <taxon>Bacteria</taxon>
        <taxon>Pseudomonadati</taxon>
        <taxon>Pseudomonadota</taxon>
        <taxon>Gammaproteobacteria</taxon>
        <taxon>Enterobacterales</taxon>
        <taxon>Morganellaceae</taxon>
        <taxon>Providencia</taxon>
    </lineage>
</organism>
<protein>
    <submittedName>
        <fullName evidence="1">Uncharacterized protein</fullName>
    </submittedName>
</protein>
<accession>B6XCT7</accession>
<name>B6XCT7_9GAMM</name>
<evidence type="ECO:0000313" key="2">
    <source>
        <dbReference type="Proteomes" id="UP000003729"/>
    </source>
</evidence>
<dbReference type="EMBL" id="ABXW01000017">
    <property type="protein sequence ID" value="EEB46835.1"/>
    <property type="molecule type" value="Genomic_DNA"/>
</dbReference>
<proteinExistence type="predicted"/>
<evidence type="ECO:0000313" key="1">
    <source>
        <dbReference type="EMBL" id="EEB46835.1"/>
    </source>
</evidence>
<dbReference type="Proteomes" id="UP000003729">
    <property type="component" value="Unassembled WGS sequence"/>
</dbReference>
<dbReference type="AlphaFoldDB" id="B6XCT7"/>
<comment type="caution">
    <text evidence="1">The sequence shown here is derived from an EMBL/GenBank/DDBJ whole genome shotgun (WGS) entry which is preliminary data.</text>
</comment>
<reference evidence="1 2" key="2">
    <citation type="submission" date="2008-10" db="EMBL/GenBank/DDBJ databases">
        <authorList>
            <person name="Fulton L."/>
            <person name="Clifton S."/>
            <person name="Fulton B."/>
            <person name="Xu J."/>
            <person name="Minx P."/>
            <person name="Pepin K.H."/>
            <person name="Johnson M."/>
            <person name="Bhonagiri V."/>
            <person name="Nash W.E."/>
            <person name="Mardis E.R."/>
            <person name="Wilson R.K."/>
        </authorList>
    </citation>
    <scope>NUCLEOTIDE SEQUENCE [LARGE SCALE GENOMIC DNA]</scope>
    <source>
        <strain evidence="1 2">DSM 30120</strain>
    </source>
</reference>